<keyword evidence="2" id="KW-1185">Reference proteome</keyword>
<sequence>MGGALILDGMGTLSGDLRELSGIDFDAMIEEVEKQNAAHEAFRLEIMHNPTRNPQWALYKAIEDGTAEDLKRALDAGACPNKMENGQASAGGALAHLIYEEVFSVEKAKLLVEAGSALAFNEGFPLMWQAMRCGQFSEHHEDRVDEFFDGDAVNLAAYLYTQGAPVDPAHFEQEEFAEFMSLVEEQVLADSTVHASAQAMARRL</sequence>
<evidence type="ECO:0008006" key="3">
    <source>
        <dbReference type="Google" id="ProtNLM"/>
    </source>
</evidence>
<reference evidence="1 2" key="1">
    <citation type="journal article" date="2015" name="Stand. Genomic Sci.">
        <title>Genomic information of the arsenic-resistant bacterium Lysobacter arseniciresistens type strain ZS79(T) and comparison of Lysobacter draft genomes.</title>
        <authorList>
            <person name="Liu L."/>
            <person name="Zhang S."/>
            <person name="Luo M."/>
            <person name="Wang G."/>
        </authorList>
    </citation>
    <scope>NUCLEOTIDE SEQUENCE [LARGE SCALE GENOMIC DNA]</scope>
    <source>
        <strain evidence="1 2">ZS79</strain>
    </source>
</reference>
<comment type="caution">
    <text evidence="1">The sequence shown here is derived from an EMBL/GenBank/DDBJ whole genome shotgun (WGS) entry which is preliminary data.</text>
</comment>
<proteinExistence type="predicted"/>
<gene>
    <name evidence="1" type="ORF">N799_05210</name>
</gene>
<dbReference type="AlphaFoldDB" id="A0A0A0F2V7"/>
<dbReference type="Proteomes" id="UP000029989">
    <property type="component" value="Unassembled WGS sequence"/>
</dbReference>
<organism evidence="1 2">
    <name type="scientific">Lysobacter arseniciresistens ZS79</name>
    <dbReference type="NCBI Taxonomy" id="913325"/>
    <lineage>
        <taxon>Bacteria</taxon>
        <taxon>Pseudomonadati</taxon>
        <taxon>Pseudomonadota</taxon>
        <taxon>Gammaproteobacteria</taxon>
        <taxon>Lysobacterales</taxon>
        <taxon>Lysobacteraceae</taxon>
        <taxon>Novilysobacter</taxon>
    </lineage>
</organism>
<protein>
    <recommendedName>
        <fullName evidence="3">Ankyrin</fullName>
    </recommendedName>
</protein>
<evidence type="ECO:0000313" key="2">
    <source>
        <dbReference type="Proteomes" id="UP000029989"/>
    </source>
</evidence>
<name>A0A0A0F2V7_9GAMM</name>
<accession>A0A0A0F2V7</accession>
<dbReference type="EMBL" id="AVPT01000002">
    <property type="protein sequence ID" value="KGM57471.1"/>
    <property type="molecule type" value="Genomic_DNA"/>
</dbReference>
<evidence type="ECO:0000313" key="1">
    <source>
        <dbReference type="EMBL" id="KGM57471.1"/>
    </source>
</evidence>